<dbReference type="SMART" id="SM00305">
    <property type="entry name" value="HintC"/>
    <property type="match status" value="1"/>
</dbReference>
<keyword evidence="3" id="KW-0411">Iron-sulfur</keyword>
<dbReference type="SMART" id="SM00306">
    <property type="entry name" value="HintN"/>
    <property type="match status" value="1"/>
</dbReference>
<evidence type="ECO:0000256" key="3">
    <source>
        <dbReference type="ARBA" id="ARBA00023014"/>
    </source>
</evidence>
<dbReference type="PROSITE" id="PS50818">
    <property type="entry name" value="INTEIN_C_TER"/>
    <property type="match status" value="1"/>
</dbReference>
<dbReference type="InterPro" id="IPR006141">
    <property type="entry name" value="Intein_N"/>
</dbReference>
<dbReference type="NCBIfam" id="NF038135">
    <property type="entry name" value="rSAM_Rv2578c"/>
    <property type="match status" value="1"/>
</dbReference>
<dbReference type="InterPro" id="IPR030934">
    <property type="entry name" value="Intein_C"/>
</dbReference>
<dbReference type="Gene3D" id="3.80.30.30">
    <property type="match status" value="1"/>
</dbReference>
<dbReference type="Gene3D" id="2.170.16.10">
    <property type="entry name" value="Hedgehog/Intein (Hint) domain"/>
    <property type="match status" value="1"/>
</dbReference>
<dbReference type="AlphaFoldDB" id="A0A8J3VLF8"/>
<dbReference type="Proteomes" id="UP000612899">
    <property type="component" value="Unassembled WGS sequence"/>
</dbReference>
<accession>A0A8J3VLF8</accession>
<dbReference type="InterPro" id="IPR036844">
    <property type="entry name" value="Hint_dom_sf"/>
</dbReference>
<keyword evidence="1" id="KW-0479">Metal-binding</keyword>
<dbReference type="SUPFAM" id="SSF51294">
    <property type="entry name" value="Hedgehog/intein (Hint) domain"/>
    <property type="match status" value="1"/>
</dbReference>
<keyword evidence="2" id="KW-0408">Iron</keyword>
<dbReference type="EMBL" id="BONY01000081">
    <property type="protein sequence ID" value="GIH09986.1"/>
    <property type="molecule type" value="Genomic_DNA"/>
</dbReference>
<keyword evidence="7" id="KW-1185">Reference proteome</keyword>
<evidence type="ECO:0000259" key="4">
    <source>
        <dbReference type="SMART" id="SM00305"/>
    </source>
</evidence>
<dbReference type="InterPro" id="IPR007197">
    <property type="entry name" value="rSAM"/>
</dbReference>
<dbReference type="InterPro" id="IPR003587">
    <property type="entry name" value="Hint_dom_N"/>
</dbReference>
<dbReference type="PROSITE" id="PS50817">
    <property type="entry name" value="INTEIN_N_TER"/>
    <property type="match status" value="1"/>
</dbReference>
<dbReference type="Pfam" id="PF04055">
    <property type="entry name" value="Radical_SAM"/>
    <property type="match status" value="1"/>
</dbReference>
<dbReference type="InterPro" id="IPR040086">
    <property type="entry name" value="MJ0683-like"/>
</dbReference>
<dbReference type="InterPro" id="IPR058240">
    <property type="entry name" value="rSAM_sf"/>
</dbReference>
<dbReference type="GO" id="GO:0046872">
    <property type="term" value="F:metal ion binding"/>
    <property type="evidence" value="ECO:0007669"/>
    <property type="project" value="UniProtKB-KW"/>
</dbReference>
<evidence type="ECO:0000259" key="5">
    <source>
        <dbReference type="SMART" id="SM00306"/>
    </source>
</evidence>
<dbReference type="GO" id="GO:0016539">
    <property type="term" value="P:intein-mediated protein splicing"/>
    <property type="evidence" value="ECO:0007669"/>
    <property type="project" value="InterPro"/>
</dbReference>
<dbReference type="CDD" id="cd00081">
    <property type="entry name" value="Hint"/>
    <property type="match status" value="1"/>
</dbReference>
<comment type="caution">
    <text evidence="6">The sequence shown here is derived from an EMBL/GenBank/DDBJ whole genome shotgun (WGS) entry which is preliminary data.</text>
</comment>
<reference evidence="6" key="1">
    <citation type="submission" date="2021-01" db="EMBL/GenBank/DDBJ databases">
        <title>Whole genome shotgun sequence of Rhizocola hellebori NBRC 109834.</title>
        <authorList>
            <person name="Komaki H."/>
            <person name="Tamura T."/>
        </authorList>
    </citation>
    <scope>NUCLEOTIDE SEQUENCE</scope>
    <source>
        <strain evidence="6">NBRC 109834</strain>
    </source>
</reference>
<evidence type="ECO:0000256" key="2">
    <source>
        <dbReference type="ARBA" id="ARBA00023004"/>
    </source>
</evidence>
<evidence type="ECO:0008006" key="8">
    <source>
        <dbReference type="Google" id="ProtNLM"/>
    </source>
</evidence>
<dbReference type="PANTHER" id="PTHR43432">
    <property type="entry name" value="SLR0285 PROTEIN"/>
    <property type="match status" value="1"/>
</dbReference>
<proteinExistence type="predicted"/>
<sequence>MRWTALGNDPTGQLLLPGAVTRTFDTPGFAGMTFYEIRAKSLINRIKGSGRLPFDYTINPYRGCGHACTYCLAGDTRILLPDGSTKSLDALELGDDIVGTVRDGRSRRYTITSVRAKWPTVKMAYRVHLENGVELVASSDHRFLTETGWKHVTPSVAGPDRRPFLAAGDNVLGIAEALAFSALQGSRPVPVAVAAVEPLDRTMPMWDITTGTGDFIANSVVSHNCFARNTHTYLDLDAGHDFDSKVVVKVNAVKVNAVEVLRRELAKPSWRGHSIAMGTNVDCYQRAEGRYRLMPGILSTLSEFRNPFSILTKGTLILRDLPILQQAAERARVSIAFSIGFLDEQIWRLIESGTPSPRRRLDAVRQLTDAGFRVGVLMAPILPGLTDDDASIGATVAALAEAGAASVTPLVLHLRPGAREWYLGWLAANRPDLLPLYHRIYRDRAYASPDFQRLITARTRRALRRHGLLDRSETPARDLPAGPVEQLTLL</sequence>
<name>A0A8J3VLF8_9ACTN</name>
<organism evidence="6 7">
    <name type="scientific">Rhizocola hellebori</name>
    <dbReference type="NCBI Taxonomy" id="1392758"/>
    <lineage>
        <taxon>Bacteria</taxon>
        <taxon>Bacillati</taxon>
        <taxon>Actinomycetota</taxon>
        <taxon>Actinomycetes</taxon>
        <taxon>Micromonosporales</taxon>
        <taxon>Micromonosporaceae</taxon>
        <taxon>Rhizocola</taxon>
    </lineage>
</organism>
<evidence type="ECO:0000256" key="1">
    <source>
        <dbReference type="ARBA" id="ARBA00022723"/>
    </source>
</evidence>
<dbReference type="GO" id="GO:0051536">
    <property type="term" value="F:iron-sulfur cluster binding"/>
    <property type="evidence" value="ECO:0007669"/>
    <property type="project" value="UniProtKB-KW"/>
</dbReference>
<feature type="domain" description="Hint" evidence="4">
    <location>
        <begin position="185"/>
        <end position="230"/>
    </location>
</feature>
<dbReference type="InterPro" id="IPR003586">
    <property type="entry name" value="Hint_dom_C"/>
</dbReference>
<dbReference type="RefSeq" id="WP_203913710.1">
    <property type="nucleotide sequence ID" value="NZ_BONY01000081.1"/>
</dbReference>
<dbReference type="SUPFAM" id="SSF102114">
    <property type="entry name" value="Radical SAM enzymes"/>
    <property type="match status" value="1"/>
</dbReference>
<evidence type="ECO:0000313" key="6">
    <source>
        <dbReference type="EMBL" id="GIH09986.1"/>
    </source>
</evidence>
<dbReference type="PANTHER" id="PTHR43432:SF3">
    <property type="entry name" value="SLR0285 PROTEIN"/>
    <property type="match status" value="1"/>
</dbReference>
<dbReference type="GO" id="GO:0003824">
    <property type="term" value="F:catalytic activity"/>
    <property type="evidence" value="ECO:0007669"/>
    <property type="project" value="InterPro"/>
</dbReference>
<gene>
    <name evidence="6" type="ORF">Rhe02_80530</name>
</gene>
<feature type="domain" description="Hint" evidence="5">
    <location>
        <begin position="69"/>
        <end position="160"/>
    </location>
</feature>
<evidence type="ECO:0000313" key="7">
    <source>
        <dbReference type="Proteomes" id="UP000612899"/>
    </source>
</evidence>
<dbReference type="NCBIfam" id="TIGR01445">
    <property type="entry name" value="intein_Nterm"/>
    <property type="match status" value="1"/>
</dbReference>
<protein>
    <recommendedName>
        <fullName evidence="8">Radical SAM protein</fullName>
    </recommendedName>
</protein>